<dbReference type="Pfam" id="PF12822">
    <property type="entry name" value="ECF_trnsprt"/>
    <property type="match status" value="1"/>
</dbReference>
<dbReference type="GO" id="GO:0032217">
    <property type="term" value="F:riboflavin transmembrane transporter activity"/>
    <property type="evidence" value="ECO:0007669"/>
    <property type="project" value="UniProtKB-UniRule"/>
</dbReference>
<dbReference type="STRING" id="571932.SAMN05421743_11444"/>
<protein>
    <recommendedName>
        <fullName evidence="8">Riboflavin transporter</fullName>
    </recommendedName>
</protein>
<name>A0A1H4G890_9BACI</name>
<keyword evidence="3 8" id="KW-0813">Transport</keyword>
<reference evidence="10 11" key="1">
    <citation type="submission" date="2016-10" db="EMBL/GenBank/DDBJ databases">
        <authorList>
            <person name="de Groot N.N."/>
        </authorList>
    </citation>
    <scope>NUCLEOTIDE SEQUENCE [LARGE SCALE GENOMIC DNA]</scope>
    <source>
        <strain evidence="10 11">CCM7597</strain>
    </source>
</reference>
<evidence type="ECO:0000256" key="6">
    <source>
        <dbReference type="ARBA" id="ARBA00022989"/>
    </source>
</evidence>
<accession>A0A1H4G890</accession>
<evidence type="ECO:0000313" key="11">
    <source>
        <dbReference type="Proteomes" id="UP000198584"/>
    </source>
</evidence>
<feature type="transmembrane region" description="Helical" evidence="9">
    <location>
        <begin position="85"/>
        <end position="103"/>
    </location>
</feature>
<evidence type="ECO:0000256" key="2">
    <source>
        <dbReference type="ARBA" id="ARBA00005540"/>
    </source>
</evidence>
<feature type="transmembrane region" description="Helical" evidence="9">
    <location>
        <begin position="154"/>
        <end position="181"/>
    </location>
</feature>
<dbReference type="RefSeq" id="WP_093045931.1">
    <property type="nucleotide sequence ID" value="NZ_FNQR01000014.1"/>
</dbReference>
<feature type="transmembrane region" description="Helical" evidence="9">
    <location>
        <begin position="48"/>
        <end position="65"/>
    </location>
</feature>
<comment type="subcellular location">
    <subcellularLocation>
        <location evidence="1">Cell membrane</location>
        <topology evidence="1">Multi-pass membrane protein</topology>
    </subcellularLocation>
</comment>
<dbReference type="PIRSF" id="PIRSF037778">
    <property type="entry name" value="UCP037778_transp_RibU"/>
    <property type="match status" value="1"/>
</dbReference>
<gene>
    <name evidence="10" type="ORF">SAMN05421743_11444</name>
</gene>
<keyword evidence="4 8" id="KW-1003">Cell membrane</keyword>
<evidence type="ECO:0000256" key="8">
    <source>
        <dbReference type="PIRNR" id="PIRNR037778"/>
    </source>
</evidence>
<dbReference type="OrthoDB" id="9809216at2"/>
<dbReference type="InterPro" id="IPR025720">
    <property type="entry name" value="RibU"/>
</dbReference>
<evidence type="ECO:0000313" key="10">
    <source>
        <dbReference type="EMBL" id="SEB05108.1"/>
    </source>
</evidence>
<evidence type="ECO:0000256" key="7">
    <source>
        <dbReference type="ARBA" id="ARBA00023136"/>
    </source>
</evidence>
<keyword evidence="11" id="KW-1185">Reference proteome</keyword>
<dbReference type="Gene3D" id="1.10.1760.20">
    <property type="match status" value="1"/>
</dbReference>
<feature type="transmembrane region" description="Helical" evidence="9">
    <location>
        <begin position="115"/>
        <end position="142"/>
    </location>
</feature>
<evidence type="ECO:0000256" key="4">
    <source>
        <dbReference type="ARBA" id="ARBA00022475"/>
    </source>
</evidence>
<feature type="transmembrane region" description="Helical" evidence="9">
    <location>
        <begin position="12"/>
        <end position="36"/>
    </location>
</feature>
<keyword evidence="6 9" id="KW-1133">Transmembrane helix</keyword>
<sequence>MQKRKPQSSSLVKLIVLSLLGTISMILMFLNFPLPLLPQYLKVDFSDIPALIAGLIFTPVAGIIVEGLKNLLYLVYTGAADPIGIAANFAAGIMFVVPAAMLYHKFKTTKSLVSGLFTGTAIMAIGMGVLNYFLILPAYSWFMGWETMSAQVKWVTVIAGILPFNALKGIVIAALFVPLFMKMKLWIAQKRITIT</sequence>
<keyword evidence="5 9" id="KW-0812">Transmembrane</keyword>
<evidence type="ECO:0000256" key="1">
    <source>
        <dbReference type="ARBA" id="ARBA00004651"/>
    </source>
</evidence>
<dbReference type="AlphaFoldDB" id="A0A1H4G890"/>
<keyword evidence="7 8" id="KW-0472">Membrane</keyword>
<evidence type="ECO:0000256" key="9">
    <source>
        <dbReference type="SAM" id="Phobius"/>
    </source>
</evidence>
<evidence type="ECO:0000256" key="3">
    <source>
        <dbReference type="ARBA" id="ARBA00022448"/>
    </source>
</evidence>
<dbReference type="PANTHER" id="PTHR38438">
    <property type="entry name" value="RIBOFLAVIN TRANSPORTER RIBU"/>
    <property type="match status" value="1"/>
</dbReference>
<dbReference type="PANTHER" id="PTHR38438:SF1">
    <property type="entry name" value="RIBOFLAVIN TRANSPORTER RIBU"/>
    <property type="match status" value="1"/>
</dbReference>
<dbReference type="GO" id="GO:0005886">
    <property type="term" value="C:plasma membrane"/>
    <property type="evidence" value="ECO:0007669"/>
    <property type="project" value="UniProtKB-SubCell"/>
</dbReference>
<comment type="similarity">
    <text evidence="2 8">Belongs to the prokaryotic riboflavin transporter (P-RFT) (TC 2.A.87) family.</text>
</comment>
<dbReference type="InterPro" id="IPR024529">
    <property type="entry name" value="ECF_trnsprt_substrate-spec"/>
</dbReference>
<dbReference type="EMBL" id="FNQR01000014">
    <property type="protein sequence ID" value="SEB05108.1"/>
    <property type="molecule type" value="Genomic_DNA"/>
</dbReference>
<organism evidence="10 11">
    <name type="scientific">Thalassobacillus cyri</name>
    <dbReference type="NCBI Taxonomy" id="571932"/>
    <lineage>
        <taxon>Bacteria</taxon>
        <taxon>Bacillati</taxon>
        <taxon>Bacillota</taxon>
        <taxon>Bacilli</taxon>
        <taxon>Bacillales</taxon>
        <taxon>Bacillaceae</taxon>
        <taxon>Thalassobacillus</taxon>
    </lineage>
</organism>
<dbReference type="Proteomes" id="UP000198584">
    <property type="component" value="Unassembled WGS sequence"/>
</dbReference>
<comment type="function">
    <text evidence="8">Probably a riboflavin-binding protein that interacts with the energy-coupling factor (ECF) ABC-transporter complex.</text>
</comment>
<proteinExistence type="inferred from homology"/>
<evidence type="ECO:0000256" key="5">
    <source>
        <dbReference type="ARBA" id="ARBA00022692"/>
    </source>
</evidence>